<evidence type="ECO:0000313" key="3">
    <source>
        <dbReference type="EMBL" id="QJX46649.1"/>
    </source>
</evidence>
<feature type="domain" description="TPM" evidence="2">
    <location>
        <begin position="36"/>
        <end position="127"/>
    </location>
</feature>
<proteinExistence type="predicted"/>
<dbReference type="PANTHER" id="PTHR30373:SF2">
    <property type="entry name" value="UPF0603 PROTEIN YGCG"/>
    <property type="match status" value="1"/>
</dbReference>
<dbReference type="InterPro" id="IPR007621">
    <property type="entry name" value="TPM_dom"/>
</dbReference>
<dbReference type="PANTHER" id="PTHR30373">
    <property type="entry name" value="UPF0603 PROTEIN YGCG"/>
    <property type="match status" value="1"/>
</dbReference>
<accession>A0A6M6BFB5</accession>
<dbReference type="RefSeq" id="WP_171590756.1">
    <property type="nucleotide sequence ID" value="NZ_CP053538.1"/>
</dbReference>
<dbReference type="Gene3D" id="3.10.310.50">
    <property type="match status" value="1"/>
</dbReference>
<feature type="signal peptide" evidence="1">
    <location>
        <begin position="1"/>
        <end position="23"/>
    </location>
</feature>
<keyword evidence="4" id="KW-1185">Reference proteome</keyword>
<evidence type="ECO:0000313" key="4">
    <source>
        <dbReference type="Proteomes" id="UP000501623"/>
    </source>
</evidence>
<reference evidence="3 4" key="1">
    <citation type="submission" date="2020-05" db="EMBL/GenBank/DDBJ databases">
        <title>Complete genome sequence of Hymenobacter sp. TS19 in Coasted Sand Dune.</title>
        <authorList>
            <person name="Lee J.-H."/>
            <person name="Jung J.-H."/>
            <person name="Jeong S."/>
            <person name="Zhao L."/>
            <person name="Kim M.-K."/>
            <person name="Seo H.-S."/>
            <person name="Lim S."/>
        </authorList>
    </citation>
    <scope>NUCLEOTIDE SEQUENCE [LARGE SCALE GENOMIC DNA]</scope>
    <source>
        <strain evidence="3 4">TS19</strain>
    </source>
</reference>
<dbReference type="EMBL" id="CP053538">
    <property type="protein sequence ID" value="QJX46649.1"/>
    <property type="molecule type" value="Genomic_DNA"/>
</dbReference>
<gene>
    <name evidence="3" type="ORF">HMJ29_06735</name>
</gene>
<keyword evidence="1" id="KW-0732">Signal</keyword>
<dbReference type="Pfam" id="PF04536">
    <property type="entry name" value="TPM_phosphatase"/>
    <property type="match status" value="1"/>
</dbReference>
<dbReference type="AlphaFoldDB" id="A0A6M6BFB5"/>
<feature type="chain" id="PRO_5026886767" evidence="1">
    <location>
        <begin position="24"/>
        <end position="131"/>
    </location>
</feature>
<dbReference type="Proteomes" id="UP000501623">
    <property type="component" value="Chromosome"/>
</dbReference>
<protein>
    <submittedName>
        <fullName evidence="3">TPM domain-containing protein</fullName>
    </submittedName>
</protein>
<evidence type="ECO:0000256" key="1">
    <source>
        <dbReference type="SAM" id="SignalP"/>
    </source>
</evidence>
<organism evidence="3 4">
    <name type="scientific">Hymenobacter taeanensis</name>
    <dbReference type="NCBI Taxonomy" id="2735321"/>
    <lineage>
        <taxon>Bacteria</taxon>
        <taxon>Pseudomonadati</taxon>
        <taxon>Bacteroidota</taxon>
        <taxon>Cytophagia</taxon>
        <taxon>Cytophagales</taxon>
        <taxon>Hymenobacteraceae</taxon>
        <taxon>Hymenobacter</taxon>
    </lineage>
</organism>
<evidence type="ECO:0000259" key="2">
    <source>
        <dbReference type="Pfam" id="PF04536"/>
    </source>
</evidence>
<name>A0A6M6BFB5_9BACT</name>
<sequence>MYRILLFLLLLAAGLGQSAPACADELPPRPSPFRFVTDQAQLLSPADAKTLESGLRRYADKTGNQLVVVTVPTLGGRDVADYGRALGQAWGVGQRDKNNGIVVLLGAQEHKVTIQAGSGLRTQITPSLRPV</sequence>
<dbReference type="KEGG" id="hts:HMJ29_06735"/>